<dbReference type="AlphaFoldDB" id="M7XHI6"/>
<dbReference type="Proteomes" id="UP000010953">
    <property type="component" value="Unassembled WGS sequence"/>
</dbReference>
<dbReference type="STRING" id="1239962.C943_03824"/>
<name>M7XHI6_9BACT</name>
<organism evidence="2 3">
    <name type="scientific">Mariniradius saccharolyticus AK6</name>
    <dbReference type="NCBI Taxonomy" id="1239962"/>
    <lineage>
        <taxon>Bacteria</taxon>
        <taxon>Pseudomonadati</taxon>
        <taxon>Bacteroidota</taxon>
        <taxon>Cytophagia</taxon>
        <taxon>Cytophagales</taxon>
        <taxon>Cyclobacteriaceae</taxon>
        <taxon>Mariniradius</taxon>
    </lineage>
</organism>
<comment type="caution">
    <text evidence="2">The sequence shown here is derived from an EMBL/GenBank/DDBJ whole genome shotgun (WGS) entry which is preliminary data.</text>
</comment>
<keyword evidence="1" id="KW-0812">Transmembrane</keyword>
<dbReference type="InParanoid" id="M7XHI6"/>
<keyword evidence="3" id="KW-1185">Reference proteome</keyword>
<reference evidence="2" key="1">
    <citation type="submission" date="2013-01" db="EMBL/GenBank/DDBJ databases">
        <title>Genome assembly of Mariniradius saccharolyticus AK6.</title>
        <authorList>
            <person name="Vaidya B."/>
            <person name="Khatri I."/>
            <person name="Tanuku N.R.S."/>
            <person name="Subramanian S."/>
            <person name="Pinnaka A."/>
        </authorList>
    </citation>
    <scope>NUCLEOTIDE SEQUENCE [LARGE SCALE GENOMIC DNA]</scope>
    <source>
        <strain evidence="2">AK6</strain>
    </source>
</reference>
<dbReference type="EMBL" id="AMZY02000007">
    <property type="protein sequence ID" value="EMS34008.1"/>
    <property type="molecule type" value="Genomic_DNA"/>
</dbReference>
<protein>
    <submittedName>
        <fullName evidence="2">Uncharacterized protein</fullName>
    </submittedName>
</protein>
<evidence type="ECO:0000256" key="1">
    <source>
        <dbReference type="SAM" id="Phobius"/>
    </source>
</evidence>
<accession>M7XHI6</accession>
<feature type="transmembrane region" description="Helical" evidence="1">
    <location>
        <begin position="74"/>
        <end position="96"/>
    </location>
</feature>
<evidence type="ECO:0000313" key="3">
    <source>
        <dbReference type="Proteomes" id="UP000010953"/>
    </source>
</evidence>
<keyword evidence="1" id="KW-1133">Transmembrane helix</keyword>
<dbReference type="RefSeq" id="WP_008625150.1">
    <property type="nucleotide sequence ID" value="NZ_AMZY02000007.1"/>
</dbReference>
<gene>
    <name evidence="2" type="ORF">C943_03824</name>
</gene>
<sequence length="120" mass="13716">MRQRILAELSAFLFAVLFGFSQSWGNQAVIADAGVGDSVQFEAKLSHQSDLMAPATFAGLQSGERSRVKVLSDYVAWEFVSLPSFYFLFSSLEALYRNLWLKYNSFYPERIYLKNRVLIL</sequence>
<keyword evidence="1" id="KW-0472">Membrane</keyword>
<evidence type="ECO:0000313" key="2">
    <source>
        <dbReference type="EMBL" id="EMS34008.1"/>
    </source>
</evidence>
<proteinExistence type="predicted"/>